<dbReference type="Proteomes" id="UP000198822">
    <property type="component" value="Chromosome I"/>
</dbReference>
<feature type="compositionally biased region" description="Low complexity" evidence="1">
    <location>
        <begin position="27"/>
        <end position="39"/>
    </location>
</feature>
<keyword evidence="4" id="KW-1185">Reference proteome</keyword>
<proteinExistence type="predicted"/>
<accession>A0A1G8AQ07</accession>
<organism evidence="3 4">
    <name type="scientific">Agrococcus jejuensis</name>
    <dbReference type="NCBI Taxonomy" id="399736"/>
    <lineage>
        <taxon>Bacteria</taxon>
        <taxon>Bacillati</taxon>
        <taxon>Actinomycetota</taxon>
        <taxon>Actinomycetes</taxon>
        <taxon>Micrococcales</taxon>
        <taxon>Microbacteriaceae</taxon>
        <taxon>Agrococcus</taxon>
    </lineage>
</organism>
<evidence type="ECO:0000313" key="4">
    <source>
        <dbReference type="Proteomes" id="UP000198822"/>
    </source>
</evidence>
<feature type="chain" id="PRO_5039572908" description="DUF3558 domain-containing protein" evidence="2">
    <location>
        <begin position="21"/>
        <end position="207"/>
    </location>
</feature>
<evidence type="ECO:0000256" key="1">
    <source>
        <dbReference type="SAM" id="MobiDB-lite"/>
    </source>
</evidence>
<feature type="signal peptide" evidence="2">
    <location>
        <begin position="1"/>
        <end position="20"/>
    </location>
</feature>
<dbReference type="RefSeq" id="WP_092502100.1">
    <property type="nucleotide sequence ID" value="NZ_LT629695.1"/>
</dbReference>
<sequence length="207" mass="20103">MRGLSVVPLALVLAVTLVGCSDGGDEAAPSSSAPTSVAPDGPGAPSATPDAGGVDAPIAQEDIPGCEEIDAVLLAALPAGSTADAAGQSFDDPSVDVEGSCGYRANGALVQVTVSAIPFTDDELAALSTGPTVRASATGDAAGLLVMTSDEMGDDAEWLNGSVLAFDGAVSVSITARDQGGERTVVPEALTIGAATDAAVAVHDLVG</sequence>
<dbReference type="PROSITE" id="PS51257">
    <property type="entry name" value="PROKAR_LIPOPROTEIN"/>
    <property type="match status" value="1"/>
</dbReference>
<dbReference type="AlphaFoldDB" id="A0A1G8AQ07"/>
<reference evidence="4" key="1">
    <citation type="submission" date="2016-10" db="EMBL/GenBank/DDBJ databases">
        <authorList>
            <person name="Varghese N."/>
            <person name="Submissions S."/>
        </authorList>
    </citation>
    <scope>NUCLEOTIDE SEQUENCE [LARGE SCALE GENOMIC DNA]</scope>
    <source>
        <strain evidence="4">DSM 22002</strain>
    </source>
</reference>
<dbReference type="EMBL" id="LT629695">
    <property type="protein sequence ID" value="SDH22944.1"/>
    <property type="molecule type" value="Genomic_DNA"/>
</dbReference>
<feature type="region of interest" description="Disordered" evidence="1">
    <location>
        <begin position="23"/>
        <end position="58"/>
    </location>
</feature>
<evidence type="ECO:0000256" key="2">
    <source>
        <dbReference type="SAM" id="SignalP"/>
    </source>
</evidence>
<protein>
    <recommendedName>
        <fullName evidence="5">DUF3558 domain-containing protein</fullName>
    </recommendedName>
</protein>
<name>A0A1G8AQ07_9MICO</name>
<keyword evidence="2" id="KW-0732">Signal</keyword>
<dbReference type="OrthoDB" id="9823024at2"/>
<evidence type="ECO:0000313" key="3">
    <source>
        <dbReference type="EMBL" id="SDH22944.1"/>
    </source>
</evidence>
<dbReference type="STRING" id="399736.SAMN04489720_0480"/>
<evidence type="ECO:0008006" key="5">
    <source>
        <dbReference type="Google" id="ProtNLM"/>
    </source>
</evidence>
<gene>
    <name evidence="3" type="ORF">SAMN04489720_0480</name>
</gene>